<keyword evidence="3" id="KW-1133">Transmembrane helix</keyword>
<protein>
    <submittedName>
        <fullName evidence="4">Class C sortase</fullName>
    </submittedName>
</protein>
<dbReference type="SUPFAM" id="SSF63817">
    <property type="entry name" value="Sortase"/>
    <property type="match status" value="1"/>
</dbReference>
<reference evidence="4 5" key="1">
    <citation type="submission" date="2019-08" db="EMBL/GenBank/DDBJ databases">
        <authorList>
            <person name="Lei W."/>
        </authorList>
    </citation>
    <scope>NUCLEOTIDE SEQUENCE [LARGE SCALE GENOMIC DNA]</scope>
    <source>
        <strain evidence="4 5">CCUG 58627</strain>
    </source>
</reference>
<keyword evidence="5" id="KW-1185">Reference proteome</keyword>
<organism evidence="4 5">
    <name type="scientific">Corynebacterium canis</name>
    <dbReference type="NCBI Taxonomy" id="679663"/>
    <lineage>
        <taxon>Bacteria</taxon>
        <taxon>Bacillati</taxon>
        <taxon>Actinomycetota</taxon>
        <taxon>Actinomycetes</taxon>
        <taxon>Mycobacteriales</taxon>
        <taxon>Corynebacteriaceae</taxon>
        <taxon>Corynebacterium</taxon>
    </lineage>
</organism>
<dbReference type="AlphaFoldDB" id="A0A5C5UK16"/>
<dbReference type="InterPro" id="IPR005754">
    <property type="entry name" value="Sortase"/>
</dbReference>
<evidence type="ECO:0000313" key="4">
    <source>
        <dbReference type="EMBL" id="TWT25705.1"/>
    </source>
</evidence>
<gene>
    <name evidence="4" type="ORF">FRX94_06110</name>
</gene>
<evidence type="ECO:0000256" key="2">
    <source>
        <dbReference type="PIRSR" id="PIRSR605754-1"/>
    </source>
</evidence>
<evidence type="ECO:0000313" key="5">
    <source>
        <dbReference type="Proteomes" id="UP000320791"/>
    </source>
</evidence>
<dbReference type="GO" id="GO:0016787">
    <property type="term" value="F:hydrolase activity"/>
    <property type="evidence" value="ECO:0007669"/>
    <property type="project" value="UniProtKB-KW"/>
</dbReference>
<dbReference type="InterPro" id="IPR042002">
    <property type="entry name" value="Sortase_C"/>
</dbReference>
<dbReference type="Gene3D" id="2.40.260.10">
    <property type="entry name" value="Sortase"/>
    <property type="match status" value="1"/>
</dbReference>
<feature type="transmembrane region" description="Helical" evidence="3">
    <location>
        <begin position="263"/>
        <end position="286"/>
    </location>
</feature>
<evidence type="ECO:0000256" key="1">
    <source>
        <dbReference type="ARBA" id="ARBA00022801"/>
    </source>
</evidence>
<keyword evidence="3" id="KW-0812">Transmembrane</keyword>
<dbReference type="OrthoDB" id="5242161at2"/>
<dbReference type="CDD" id="cd05827">
    <property type="entry name" value="Sortase_C"/>
    <property type="match status" value="1"/>
</dbReference>
<dbReference type="EMBL" id="VOHM01000010">
    <property type="protein sequence ID" value="TWT25705.1"/>
    <property type="molecule type" value="Genomic_DNA"/>
</dbReference>
<keyword evidence="3" id="KW-0472">Membrane</keyword>
<dbReference type="Pfam" id="PF04203">
    <property type="entry name" value="Sortase"/>
    <property type="match status" value="1"/>
</dbReference>
<feature type="active site" description="Acyl-thioester intermediate" evidence="2">
    <location>
        <position position="228"/>
    </location>
</feature>
<dbReference type="InterPro" id="IPR023365">
    <property type="entry name" value="Sortase_dom-sf"/>
</dbReference>
<name>A0A5C5UK16_9CORY</name>
<comment type="caution">
    <text evidence="4">The sequence shown here is derived from an EMBL/GenBank/DDBJ whole genome shotgun (WGS) entry which is preliminary data.</text>
</comment>
<dbReference type="Proteomes" id="UP000320791">
    <property type="component" value="Unassembled WGS sequence"/>
</dbReference>
<keyword evidence="1" id="KW-0378">Hydrolase</keyword>
<dbReference type="NCBIfam" id="TIGR01076">
    <property type="entry name" value="sortase_fam"/>
    <property type="match status" value="1"/>
</dbReference>
<dbReference type="NCBIfam" id="NF033745">
    <property type="entry name" value="class_C_sortase"/>
    <property type="match status" value="1"/>
</dbReference>
<proteinExistence type="predicted"/>
<evidence type="ECO:0000256" key="3">
    <source>
        <dbReference type="SAM" id="Phobius"/>
    </source>
</evidence>
<sequence length="308" mass="34341">MEEPHPQEQAEPATATRPRLRQLLLPILIILLGMSVLLYPVIATQWNNIQQQLVTEEYAKFVEEQPEEVRNEMFEAALRYNAEHAGTPILDPWLAQVAEDNGDYQAYLEQLKTNGAMAQIIVPSAKVKLPVYHGSDEKTLQKGVGHLFGTSLPVGGESTHSVLTGHTGLTNATLFDNLTDVKVGDAIYLNVLGNRLKYEVDQLNVVLPNEIDQLAVVEGQDLVTLITCTPYGINSHRLLVRGHRVPMEPADEKLLDEQGGLTWQWWMLAAIGACALVLVLMLVWVIRAIRRSRRAEPREEADSDDEGN</sequence>
<feature type="transmembrane region" description="Helical" evidence="3">
    <location>
        <begin position="23"/>
        <end position="42"/>
    </location>
</feature>
<feature type="active site" description="Proton donor/acceptor" evidence="2">
    <location>
        <position position="166"/>
    </location>
</feature>
<accession>A0A5C5UK16</accession>